<keyword evidence="2" id="KW-1185">Reference proteome</keyword>
<sequence>MHDATTEVATSSTAITQADSRETLGAKLDTFVERARGVVSATPSRQARPLSPSAPTSCGLWPVAASAVAMVKAPGAAAGVLVSSVAFLAKKNLCFKLLHSTGNAAAAAVAAMV</sequence>
<evidence type="ECO:0000313" key="2">
    <source>
        <dbReference type="Proteomes" id="UP000636709"/>
    </source>
</evidence>
<reference evidence="1" key="1">
    <citation type="submission" date="2020-07" db="EMBL/GenBank/DDBJ databases">
        <title>Genome sequence and genetic diversity analysis of an under-domesticated orphan crop, white fonio (Digitaria exilis).</title>
        <authorList>
            <person name="Bennetzen J.L."/>
            <person name="Chen S."/>
            <person name="Ma X."/>
            <person name="Wang X."/>
            <person name="Yssel A.E.J."/>
            <person name="Chaluvadi S.R."/>
            <person name="Johnson M."/>
            <person name="Gangashetty P."/>
            <person name="Hamidou F."/>
            <person name="Sanogo M.D."/>
            <person name="Zwaenepoel A."/>
            <person name="Wallace J."/>
            <person name="Van De Peer Y."/>
            <person name="Van Deynze A."/>
        </authorList>
    </citation>
    <scope>NUCLEOTIDE SEQUENCE</scope>
    <source>
        <tissue evidence="1">Leaves</tissue>
    </source>
</reference>
<dbReference type="AlphaFoldDB" id="A0A835E681"/>
<protein>
    <submittedName>
        <fullName evidence="1">Uncharacterized protein</fullName>
    </submittedName>
</protein>
<evidence type="ECO:0000313" key="1">
    <source>
        <dbReference type="EMBL" id="KAF8668690.1"/>
    </source>
</evidence>
<comment type="caution">
    <text evidence="1">The sequence shown here is derived from an EMBL/GenBank/DDBJ whole genome shotgun (WGS) entry which is preliminary data.</text>
</comment>
<dbReference type="Proteomes" id="UP000636709">
    <property type="component" value="Unassembled WGS sequence"/>
</dbReference>
<dbReference type="EMBL" id="JACEFO010002273">
    <property type="protein sequence ID" value="KAF8668690.1"/>
    <property type="molecule type" value="Genomic_DNA"/>
</dbReference>
<organism evidence="1 2">
    <name type="scientific">Digitaria exilis</name>
    <dbReference type="NCBI Taxonomy" id="1010633"/>
    <lineage>
        <taxon>Eukaryota</taxon>
        <taxon>Viridiplantae</taxon>
        <taxon>Streptophyta</taxon>
        <taxon>Embryophyta</taxon>
        <taxon>Tracheophyta</taxon>
        <taxon>Spermatophyta</taxon>
        <taxon>Magnoliopsida</taxon>
        <taxon>Liliopsida</taxon>
        <taxon>Poales</taxon>
        <taxon>Poaceae</taxon>
        <taxon>PACMAD clade</taxon>
        <taxon>Panicoideae</taxon>
        <taxon>Panicodae</taxon>
        <taxon>Paniceae</taxon>
        <taxon>Anthephorinae</taxon>
        <taxon>Digitaria</taxon>
    </lineage>
</organism>
<gene>
    <name evidence="1" type="ORF">HU200_051873</name>
</gene>
<name>A0A835E681_9POAL</name>
<accession>A0A835E681</accession>
<proteinExistence type="predicted"/>